<feature type="region of interest" description="Disordered" evidence="7">
    <location>
        <begin position="338"/>
        <end position="362"/>
    </location>
</feature>
<evidence type="ECO:0000256" key="1">
    <source>
        <dbReference type="ARBA" id="ARBA00022527"/>
    </source>
</evidence>
<comment type="caution">
    <text evidence="9">The sequence shown here is derived from an EMBL/GenBank/DDBJ whole genome shotgun (WGS) entry which is preliminary data.</text>
</comment>
<feature type="domain" description="Protein kinase" evidence="8">
    <location>
        <begin position="62"/>
        <end position="327"/>
    </location>
</feature>
<gene>
    <name evidence="9" type="ORF">PGLA2088_LOCUS44033</name>
</gene>
<dbReference type="Gene3D" id="1.10.510.10">
    <property type="entry name" value="Transferase(Phosphotransferase) domain 1"/>
    <property type="match status" value="1"/>
</dbReference>
<evidence type="ECO:0000256" key="2">
    <source>
        <dbReference type="ARBA" id="ARBA00022679"/>
    </source>
</evidence>
<evidence type="ECO:0000256" key="5">
    <source>
        <dbReference type="ARBA" id="ARBA00022840"/>
    </source>
</evidence>
<name>A0A813LCA1_POLGL</name>
<keyword evidence="1" id="KW-0723">Serine/threonine-protein kinase</keyword>
<proteinExistence type="predicted"/>
<keyword evidence="2" id="KW-0808">Transferase</keyword>
<feature type="compositionally biased region" description="Polar residues" evidence="7">
    <location>
        <begin position="1"/>
        <end position="17"/>
    </location>
</feature>
<evidence type="ECO:0000256" key="4">
    <source>
        <dbReference type="ARBA" id="ARBA00022777"/>
    </source>
</evidence>
<feature type="region of interest" description="Disordered" evidence="7">
    <location>
        <begin position="1"/>
        <end position="50"/>
    </location>
</feature>
<evidence type="ECO:0000256" key="6">
    <source>
        <dbReference type="PROSITE-ProRule" id="PRU10141"/>
    </source>
</evidence>
<dbReference type="PANTHER" id="PTHR24351">
    <property type="entry name" value="RIBOSOMAL PROTEIN S6 KINASE"/>
    <property type="match status" value="1"/>
</dbReference>
<dbReference type="PROSITE" id="PS00107">
    <property type="entry name" value="PROTEIN_KINASE_ATP"/>
    <property type="match status" value="1"/>
</dbReference>
<dbReference type="InterPro" id="IPR020635">
    <property type="entry name" value="Tyr_kinase_cat_dom"/>
</dbReference>
<dbReference type="InterPro" id="IPR011009">
    <property type="entry name" value="Kinase-like_dom_sf"/>
</dbReference>
<dbReference type="GO" id="GO:0004713">
    <property type="term" value="F:protein tyrosine kinase activity"/>
    <property type="evidence" value="ECO:0007669"/>
    <property type="project" value="InterPro"/>
</dbReference>
<feature type="region of interest" description="Disordered" evidence="7">
    <location>
        <begin position="394"/>
        <end position="417"/>
    </location>
</feature>
<dbReference type="GO" id="GO:0004674">
    <property type="term" value="F:protein serine/threonine kinase activity"/>
    <property type="evidence" value="ECO:0007669"/>
    <property type="project" value="UniProtKB-KW"/>
</dbReference>
<reference evidence="9" key="1">
    <citation type="submission" date="2021-02" db="EMBL/GenBank/DDBJ databases">
        <authorList>
            <person name="Dougan E. K."/>
            <person name="Rhodes N."/>
            <person name="Thang M."/>
            <person name="Chan C."/>
        </authorList>
    </citation>
    <scope>NUCLEOTIDE SEQUENCE</scope>
</reference>
<feature type="binding site" evidence="6">
    <location>
        <position position="91"/>
    </location>
    <ligand>
        <name>ATP</name>
        <dbReference type="ChEBI" id="CHEBI:30616"/>
    </ligand>
</feature>
<evidence type="ECO:0000256" key="7">
    <source>
        <dbReference type="SAM" id="MobiDB-lite"/>
    </source>
</evidence>
<dbReference type="SUPFAM" id="SSF56112">
    <property type="entry name" value="Protein kinase-like (PK-like)"/>
    <property type="match status" value="1"/>
</dbReference>
<keyword evidence="3 6" id="KW-0547">Nucleotide-binding</keyword>
<evidence type="ECO:0000313" key="9">
    <source>
        <dbReference type="EMBL" id="CAE8725234.1"/>
    </source>
</evidence>
<dbReference type="InterPro" id="IPR045270">
    <property type="entry name" value="STKc_AGC"/>
</dbReference>
<dbReference type="Gene3D" id="3.30.200.20">
    <property type="entry name" value="Phosphorylase Kinase, domain 1"/>
    <property type="match status" value="1"/>
</dbReference>
<dbReference type="PROSITE" id="PS50011">
    <property type="entry name" value="PROTEIN_KINASE_DOM"/>
    <property type="match status" value="1"/>
</dbReference>
<keyword evidence="4" id="KW-0418">Kinase</keyword>
<evidence type="ECO:0000259" key="8">
    <source>
        <dbReference type="PROSITE" id="PS50011"/>
    </source>
</evidence>
<keyword evidence="5 6" id="KW-0067">ATP-binding</keyword>
<dbReference type="SMART" id="SM00219">
    <property type="entry name" value="TyrKc"/>
    <property type="match status" value="1"/>
</dbReference>
<dbReference type="InterPro" id="IPR017441">
    <property type="entry name" value="Protein_kinase_ATP_BS"/>
</dbReference>
<dbReference type="CDD" id="cd05123">
    <property type="entry name" value="STKc_AGC"/>
    <property type="match status" value="1"/>
</dbReference>
<sequence>PGIASRSTTQSSKNSALPSLLRPTVPEGGSLPIGLGRGGSKEGDSSFLSKPLNKNAVSREDFEVLRVLGEGGFAQVKLVKYQGDGKLYAMKAVEKAVLIDRRYAGDSHAEERAQVERDIGVAAQEWKCPFIVMLFAAFQTDEKLYYILEYCEGGELFRHLKAQPHECFAEETASFYAAEICLALRHLHQNDTIHRDVRLENVLLCNDGHIKLADFGIAKMQVSPTGQRPSHMFSFEDEEAMVHYPPEFYRGESYGKDLDCWQLGVATFVMLSGRLPSGQATGVWPGELPGEASEAASDFCGALLQEEQLQRLGHPEGAEQLLTHSFFERINWKALEQKDITPPDRRSSQVTAQGSLPMERHPTQGWKVSNMLKLRGFSFTGPIFRGSNFLRISGKSASRATTASSQSRGESVYSPGA</sequence>
<accession>A0A813LCA1</accession>
<feature type="compositionally biased region" description="Low complexity" evidence="7">
    <location>
        <begin position="396"/>
        <end position="408"/>
    </location>
</feature>
<dbReference type="Pfam" id="PF00069">
    <property type="entry name" value="Pkinase"/>
    <property type="match status" value="1"/>
</dbReference>
<organism evidence="9 10">
    <name type="scientific">Polarella glacialis</name>
    <name type="common">Dinoflagellate</name>
    <dbReference type="NCBI Taxonomy" id="89957"/>
    <lineage>
        <taxon>Eukaryota</taxon>
        <taxon>Sar</taxon>
        <taxon>Alveolata</taxon>
        <taxon>Dinophyceae</taxon>
        <taxon>Suessiales</taxon>
        <taxon>Suessiaceae</taxon>
        <taxon>Polarella</taxon>
    </lineage>
</organism>
<feature type="compositionally biased region" description="Basic and acidic residues" evidence="7">
    <location>
        <begin position="338"/>
        <end position="347"/>
    </location>
</feature>
<protein>
    <recommendedName>
        <fullName evidence="8">Protein kinase domain-containing protein</fullName>
    </recommendedName>
</protein>
<evidence type="ECO:0000256" key="3">
    <source>
        <dbReference type="ARBA" id="ARBA00022741"/>
    </source>
</evidence>
<dbReference type="EMBL" id="CAJNNW010035022">
    <property type="protein sequence ID" value="CAE8725234.1"/>
    <property type="molecule type" value="Genomic_DNA"/>
</dbReference>
<dbReference type="AlphaFoldDB" id="A0A813LCA1"/>
<evidence type="ECO:0000313" key="10">
    <source>
        <dbReference type="Proteomes" id="UP000626109"/>
    </source>
</evidence>
<dbReference type="Proteomes" id="UP000626109">
    <property type="component" value="Unassembled WGS sequence"/>
</dbReference>
<dbReference type="InterPro" id="IPR000719">
    <property type="entry name" value="Prot_kinase_dom"/>
</dbReference>
<dbReference type="GO" id="GO:0005524">
    <property type="term" value="F:ATP binding"/>
    <property type="evidence" value="ECO:0007669"/>
    <property type="project" value="UniProtKB-UniRule"/>
</dbReference>
<feature type="non-terminal residue" evidence="9">
    <location>
        <position position="1"/>
    </location>
</feature>